<dbReference type="AlphaFoldDB" id="A0A225UQW3"/>
<comment type="caution">
    <text evidence="1">The sequence shown here is derived from an EMBL/GenBank/DDBJ whole genome shotgun (WGS) entry which is preliminary data.</text>
</comment>
<reference evidence="2" key="1">
    <citation type="submission" date="2017-03" db="EMBL/GenBank/DDBJ databases">
        <title>Phytopthora megakarya and P. palmivora, two closely related causual agents of cacao black pod achieved similar genome size and gene model numbers by different mechanisms.</title>
        <authorList>
            <person name="Ali S."/>
            <person name="Shao J."/>
            <person name="Larry D.J."/>
            <person name="Kronmiller B."/>
            <person name="Shen D."/>
            <person name="Strem M.D."/>
            <person name="Melnick R.L."/>
            <person name="Guiltinan M.J."/>
            <person name="Tyler B.M."/>
            <person name="Meinhardt L.W."/>
            <person name="Bailey B.A."/>
        </authorList>
    </citation>
    <scope>NUCLEOTIDE SEQUENCE [LARGE SCALE GENOMIC DNA]</scope>
    <source>
        <strain evidence="2">zdho120</strain>
    </source>
</reference>
<dbReference type="Proteomes" id="UP000198211">
    <property type="component" value="Unassembled WGS sequence"/>
</dbReference>
<evidence type="ECO:0000313" key="1">
    <source>
        <dbReference type="EMBL" id="OWY95351.1"/>
    </source>
</evidence>
<keyword evidence="2" id="KW-1185">Reference proteome</keyword>
<accession>A0A225UQW3</accession>
<protein>
    <submittedName>
        <fullName evidence="1">Uncharacterized protein</fullName>
    </submittedName>
</protein>
<organism evidence="1 2">
    <name type="scientific">Phytophthora megakarya</name>
    <dbReference type="NCBI Taxonomy" id="4795"/>
    <lineage>
        <taxon>Eukaryota</taxon>
        <taxon>Sar</taxon>
        <taxon>Stramenopiles</taxon>
        <taxon>Oomycota</taxon>
        <taxon>Peronosporomycetes</taxon>
        <taxon>Peronosporales</taxon>
        <taxon>Peronosporaceae</taxon>
        <taxon>Phytophthora</taxon>
    </lineage>
</organism>
<proteinExistence type="predicted"/>
<gene>
    <name evidence="1" type="ORF">PHMEG_00034669</name>
</gene>
<name>A0A225UQW3_9STRA</name>
<dbReference type="OrthoDB" id="126603at2759"/>
<evidence type="ECO:0000313" key="2">
    <source>
        <dbReference type="Proteomes" id="UP000198211"/>
    </source>
</evidence>
<sequence>MMKQIMVTQNGIGPTLVKDTIGNRDSSATMLDVIAANGAIFSDIMHKLWEQFRSCVKGLALKQDGVWSIETPTEAAWYKTMQLKWNVHLVPPTTSETAWNRWLAKHLGDTVTLMIYEYGLGIPNARSLKKFMDARICPQHTDRSRAAAKTSIREVIARLQDIWGQTYQGNAIIWRMWANEIMRNLDRSTWEVNVLDRPPAAVEHLLRAADGEAELHLANLSRST</sequence>
<dbReference type="EMBL" id="NBNE01013045">
    <property type="protein sequence ID" value="OWY95351.1"/>
    <property type="molecule type" value="Genomic_DNA"/>
</dbReference>